<comment type="caution">
    <text evidence="1">The sequence shown here is derived from an EMBL/GenBank/DDBJ whole genome shotgun (WGS) entry which is preliminary data.</text>
</comment>
<keyword evidence="2" id="KW-1185">Reference proteome</keyword>
<protein>
    <submittedName>
        <fullName evidence="1">Uncharacterized protein</fullName>
    </submittedName>
</protein>
<name>A0ACC1C673_9ROSI</name>
<evidence type="ECO:0000313" key="2">
    <source>
        <dbReference type="Proteomes" id="UP001164250"/>
    </source>
</evidence>
<reference evidence="2" key="1">
    <citation type="journal article" date="2023" name="G3 (Bethesda)">
        <title>Genome assembly and association tests identify interacting loci associated with vigor, precocity, and sex in interspecific pistachio rootstocks.</title>
        <authorList>
            <person name="Palmer W."/>
            <person name="Jacygrad E."/>
            <person name="Sagayaradj S."/>
            <person name="Cavanaugh K."/>
            <person name="Han R."/>
            <person name="Bertier L."/>
            <person name="Beede B."/>
            <person name="Kafkas S."/>
            <person name="Golino D."/>
            <person name="Preece J."/>
            <person name="Michelmore R."/>
        </authorList>
    </citation>
    <scope>NUCLEOTIDE SEQUENCE [LARGE SCALE GENOMIC DNA]</scope>
</reference>
<dbReference type="Proteomes" id="UP001164250">
    <property type="component" value="Chromosome 1"/>
</dbReference>
<gene>
    <name evidence="1" type="ORF">Patl1_00190</name>
</gene>
<proteinExistence type="predicted"/>
<dbReference type="EMBL" id="CM047897">
    <property type="protein sequence ID" value="KAJ0111218.1"/>
    <property type="molecule type" value="Genomic_DNA"/>
</dbReference>
<evidence type="ECO:0000313" key="1">
    <source>
        <dbReference type="EMBL" id="KAJ0111218.1"/>
    </source>
</evidence>
<sequence length="111" mass="12407">MIFVEEAETISTSAPNKKAKTSHQPAVCNKDKSTAVDKLLAKFIISNNFLLDVSKTPFLADLLKSIAEFGPTYELPNYLALKSQMIPDAREKLRNTLQISRDLSRKQAVHC</sequence>
<organism evidence="1 2">
    <name type="scientific">Pistacia atlantica</name>
    <dbReference type="NCBI Taxonomy" id="434234"/>
    <lineage>
        <taxon>Eukaryota</taxon>
        <taxon>Viridiplantae</taxon>
        <taxon>Streptophyta</taxon>
        <taxon>Embryophyta</taxon>
        <taxon>Tracheophyta</taxon>
        <taxon>Spermatophyta</taxon>
        <taxon>Magnoliopsida</taxon>
        <taxon>eudicotyledons</taxon>
        <taxon>Gunneridae</taxon>
        <taxon>Pentapetalae</taxon>
        <taxon>rosids</taxon>
        <taxon>malvids</taxon>
        <taxon>Sapindales</taxon>
        <taxon>Anacardiaceae</taxon>
        <taxon>Pistacia</taxon>
    </lineage>
</organism>
<accession>A0ACC1C673</accession>